<accession>A0AAE9XP30</accession>
<dbReference type="EC" id="3.5.1.28" evidence="3"/>
<dbReference type="CDD" id="cd02696">
    <property type="entry name" value="MurNAc-LAA"/>
    <property type="match status" value="1"/>
</dbReference>
<dbReference type="EMBL" id="CP116508">
    <property type="protein sequence ID" value="WCG23708.1"/>
    <property type="molecule type" value="Genomic_DNA"/>
</dbReference>
<dbReference type="InterPro" id="IPR050695">
    <property type="entry name" value="N-acetylmuramoyl_amidase_3"/>
</dbReference>
<dbReference type="GO" id="GO:0008745">
    <property type="term" value="F:N-acetylmuramoyl-L-alanine amidase activity"/>
    <property type="evidence" value="ECO:0007669"/>
    <property type="project" value="UniProtKB-EC"/>
</dbReference>
<sequence length="341" mass="36814">MERLISSGAGHGGVKMSGKWRDSGAVGNGRLEADVARLINSKLIALTGAKDTTDNAGTTVNDNLYRIARNINSHEDGIALSHHLNAFNSKATGVEVLYGSNAQKPLAAKLSAAIAKALGIVDRGAKDGSWLSIAQNTGPNKKVLLIEWCFIDNPNDMAKLDKNMDKAVQAVAEIFGYKSTANKPTSKPAQPKPQLKSIDTVAKEVISGKWGSGQDRFNRLAKAGYNAQEVQNRVNVILGAKPKPKPQLKSIDAIAKEVIAGKWGSGQDRFNRLAKAGYNAQQVQNRVNELLGAGKPKLKSIDTVAREVINGVWGNGNDRKQRLERAGYNYNQVQNRVNQLL</sequence>
<evidence type="ECO:0000259" key="1">
    <source>
        <dbReference type="SMART" id="SM00646"/>
    </source>
</evidence>
<dbReference type="Pfam" id="PF08230">
    <property type="entry name" value="CW_7"/>
    <property type="match status" value="3"/>
</dbReference>
<dbReference type="InterPro" id="IPR013168">
    <property type="entry name" value="Cpl_7_lyso_C"/>
</dbReference>
<feature type="domain" description="MurNAc-LAA" evidence="1">
    <location>
        <begin position="65"/>
        <end position="176"/>
    </location>
</feature>
<feature type="domain" description="Cpl-7 lysozyme C-terminal" evidence="2">
    <location>
        <begin position="198"/>
        <end position="239"/>
    </location>
</feature>
<evidence type="ECO:0000259" key="2">
    <source>
        <dbReference type="SMART" id="SM01095"/>
    </source>
</evidence>
<dbReference type="Proteomes" id="UP001179600">
    <property type="component" value="Plasmid pK204-1-A"/>
</dbReference>
<protein>
    <submittedName>
        <fullName evidence="3">N-acetylmuramoyl-L-alanine amidase</fullName>
        <ecNumber evidence="3">3.5.1.28</ecNumber>
    </submittedName>
</protein>
<dbReference type="Pfam" id="PF01520">
    <property type="entry name" value="Amidase_3"/>
    <property type="match status" value="1"/>
</dbReference>
<feature type="domain" description="Cpl-7 lysozyme C-terminal" evidence="2">
    <location>
        <begin position="251"/>
        <end position="292"/>
    </location>
</feature>
<dbReference type="Gene3D" id="3.40.630.40">
    <property type="entry name" value="Zn-dependent exopeptidases"/>
    <property type="match status" value="1"/>
</dbReference>
<reference evidence="3" key="1">
    <citation type="submission" date="2023-01" db="EMBL/GenBank/DDBJ databases">
        <title>Oxazolidinone resistance genes in florfenicol resistant enterococci from beef cattle and veal calves at slaughter.</title>
        <authorList>
            <person name="Biggel M."/>
        </authorList>
    </citation>
    <scope>NUCLEOTIDE SEQUENCE</scope>
    <source>
        <strain evidence="3">K204-1</strain>
        <plasmid evidence="3">pK204-1-A</plasmid>
    </source>
</reference>
<dbReference type="GO" id="GO:0009253">
    <property type="term" value="P:peptidoglycan catabolic process"/>
    <property type="evidence" value="ECO:0007669"/>
    <property type="project" value="InterPro"/>
</dbReference>
<keyword evidence="3" id="KW-0378">Hydrolase</keyword>
<organism evidence="3 4">
    <name type="scientific">Vagococcus lutrae</name>
    <dbReference type="NCBI Taxonomy" id="81947"/>
    <lineage>
        <taxon>Bacteria</taxon>
        <taxon>Bacillati</taxon>
        <taxon>Bacillota</taxon>
        <taxon>Bacilli</taxon>
        <taxon>Lactobacillales</taxon>
        <taxon>Enterococcaceae</taxon>
        <taxon>Vagococcus</taxon>
    </lineage>
</organism>
<dbReference type="GO" id="GO:0030288">
    <property type="term" value="C:outer membrane-bounded periplasmic space"/>
    <property type="evidence" value="ECO:0007669"/>
    <property type="project" value="TreeGrafter"/>
</dbReference>
<dbReference type="RefSeq" id="WP_248852122.1">
    <property type="nucleotide sequence ID" value="NZ_CP097044.1"/>
</dbReference>
<dbReference type="PANTHER" id="PTHR30404">
    <property type="entry name" value="N-ACETYLMURAMOYL-L-ALANINE AMIDASE"/>
    <property type="match status" value="1"/>
</dbReference>
<evidence type="ECO:0000313" key="3">
    <source>
        <dbReference type="EMBL" id="WCG23708.1"/>
    </source>
</evidence>
<gene>
    <name evidence="3" type="ORF">PML95_10070</name>
</gene>
<proteinExistence type="predicted"/>
<dbReference type="InterPro" id="IPR002508">
    <property type="entry name" value="MurNAc-LAA_cat"/>
</dbReference>
<evidence type="ECO:0000313" key="4">
    <source>
        <dbReference type="Proteomes" id="UP001179600"/>
    </source>
</evidence>
<dbReference type="AlphaFoldDB" id="A0AAE9XP30"/>
<name>A0AAE9XP30_9ENTE</name>
<geneLocation type="plasmid" evidence="3 4">
    <name>pK204-1-A</name>
</geneLocation>
<dbReference type="PANTHER" id="PTHR30404:SF8">
    <property type="entry name" value="AUTOLYSIN PH-RELATED"/>
    <property type="match status" value="1"/>
</dbReference>
<dbReference type="SMART" id="SM01095">
    <property type="entry name" value="Cpl-7"/>
    <property type="match status" value="3"/>
</dbReference>
<dbReference type="SUPFAM" id="SSF53187">
    <property type="entry name" value="Zn-dependent exopeptidases"/>
    <property type="match status" value="1"/>
</dbReference>
<keyword evidence="3" id="KW-0614">Plasmid</keyword>
<dbReference type="SMART" id="SM00646">
    <property type="entry name" value="Ami_3"/>
    <property type="match status" value="1"/>
</dbReference>
<feature type="domain" description="Cpl-7 lysozyme C-terminal" evidence="2">
    <location>
        <begin position="301"/>
        <end position="341"/>
    </location>
</feature>